<dbReference type="AlphaFoldDB" id="A0A336KTR5"/>
<keyword evidence="1" id="KW-0472">Membrane</keyword>
<feature type="transmembrane region" description="Helical" evidence="1">
    <location>
        <begin position="42"/>
        <end position="62"/>
    </location>
</feature>
<name>A0A336KTR5_CULSO</name>
<dbReference type="GO" id="GO:0022857">
    <property type="term" value="F:transmembrane transporter activity"/>
    <property type="evidence" value="ECO:0007669"/>
    <property type="project" value="InterPro"/>
</dbReference>
<keyword evidence="1" id="KW-1133">Transmembrane helix</keyword>
<accession>A0A336KTR5</accession>
<keyword evidence="1" id="KW-0812">Transmembrane</keyword>
<dbReference type="GO" id="GO:0006857">
    <property type="term" value="P:oligopeptide transport"/>
    <property type="evidence" value="ECO:0007669"/>
    <property type="project" value="InterPro"/>
</dbReference>
<reference evidence="3" key="2">
    <citation type="submission" date="2018-07" db="EMBL/GenBank/DDBJ databases">
        <authorList>
            <person name="Quirk P.G."/>
            <person name="Krulwich T.A."/>
        </authorList>
    </citation>
    <scope>NUCLEOTIDE SEQUENCE</scope>
</reference>
<dbReference type="InterPro" id="IPR018456">
    <property type="entry name" value="PTR2_symporter_CS"/>
</dbReference>
<evidence type="ECO:0000313" key="3">
    <source>
        <dbReference type="EMBL" id="SSX27160.1"/>
    </source>
</evidence>
<dbReference type="InterPro" id="IPR036259">
    <property type="entry name" value="MFS_trans_sf"/>
</dbReference>
<evidence type="ECO:0000256" key="1">
    <source>
        <dbReference type="SAM" id="Phobius"/>
    </source>
</evidence>
<evidence type="ECO:0000313" key="2">
    <source>
        <dbReference type="EMBL" id="SSX06815.1"/>
    </source>
</evidence>
<reference evidence="2" key="1">
    <citation type="submission" date="2018-04" db="EMBL/GenBank/DDBJ databases">
        <authorList>
            <person name="Go L.Y."/>
            <person name="Mitchell J.A."/>
        </authorList>
    </citation>
    <scope>NUCLEOTIDE SEQUENCE</scope>
    <source>
        <tissue evidence="2">Whole organism</tissue>
    </source>
</reference>
<dbReference type="Gene3D" id="1.20.1250.20">
    <property type="entry name" value="MFS general substrate transporter like domains"/>
    <property type="match status" value="1"/>
</dbReference>
<sequence>MHELDDDATVLYHVFTMFVYFFPLMGAILADSWLGKFKTITYLSIVYAVGSAVIAVGAIPTLGLPASLSSFVEEFCIQ</sequence>
<protein>
    <submittedName>
        <fullName evidence="2">CSON014226 protein</fullName>
    </submittedName>
</protein>
<feature type="transmembrane region" description="Helical" evidence="1">
    <location>
        <begin position="12"/>
        <end position="30"/>
    </location>
</feature>
<dbReference type="VEuPathDB" id="VectorBase:CSON014226"/>
<dbReference type="PROSITE" id="PS01022">
    <property type="entry name" value="PTR2_1"/>
    <property type="match status" value="1"/>
</dbReference>
<dbReference type="EMBL" id="UFQT01000778">
    <property type="protein sequence ID" value="SSX27160.1"/>
    <property type="molecule type" value="Genomic_DNA"/>
</dbReference>
<gene>
    <name evidence="2" type="primary">CSON014226</name>
</gene>
<organism evidence="2">
    <name type="scientific">Culicoides sonorensis</name>
    <name type="common">Biting midge</name>
    <dbReference type="NCBI Taxonomy" id="179676"/>
    <lineage>
        <taxon>Eukaryota</taxon>
        <taxon>Metazoa</taxon>
        <taxon>Ecdysozoa</taxon>
        <taxon>Arthropoda</taxon>
        <taxon>Hexapoda</taxon>
        <taxon>Insecta</taxon>
        <taxon>Pterygota</taxon>
        <taxon>Neoptera</taxon>
        <taxon>Endopterygota</taxon>
        <taxon>Diptera</taxon>
        <taxon>Nematocera</taxon>
        <taxon>Chironomoidea</taxon>
        <taxon>Ceratopogonidae</taxon>
        <taxon>Ceratopogoninae</taxon>
        <taxon>Culicoides</taxon>
        <taxon>Monoculicoides</taxon>
    </lineage>
</organism>
<dbReference type="GO" id="GO:0016020">
    <property type="term" value="C:membrane"/>
    <property type="evidence" value="ECO:0007669"/>
    <property type="project" value="InterPro"/>
</dbReference>
<dbReference type="EMBL" id="UFQS01000778">
    <property type="protein sequence ID" value="SSX06815.1"/>
    <property type="molecule type" value="Genomic_DNA"/>
</dbReference>
<proteinExistence type="predicted"/>